<protein>
    <submittedName>
        <fullName evidence="3">Uncharacterized protein</fullName>
    </submittedName>
</protein>
<feature type="transmembrane region" description="Helical" evidence="2">
    <location>
        <begin position="55"/>
        <end position="81"/>
    </location>
</feature>
<dbReference type="OrthoDB" id="2355659at2759"/>
<name>A0A8H5BDX3_9AGAR</name>
<evidence type="ECO:0000256" key="2">
    <source>
        <dbReference type="SAM" id="Phobius"/>
    </source>
</evidence>
<organism evidence="3 4">
    <name type="scientific">Psilocybe cf. subviscida</name>
    <dbReference type="NCBI Taxonomy" id="2480587"/>
    <lineage>
        <taxon>Eukaryota</taxon>
        <taxon>Fungi</taxon>
        <taxon>Dikarya</taxon>
        <taxon>Basidiomycota</taxon>
        <taxon>Agaricomycotina</taxon>
        <taxon>Agaricomycetes</taxon>
        <taxon>Agaricomycetidae</taxon>
        <taxon>Agaricales</taxon>
        <taxon>Agaricineae</taxon>
        <taxon>Strophariaceae</taxon>
        <taxon>Psilocybe</taxon>
    </lineage>
</organism>
<evidence type="ECO:0000256" key="1">
    <source>
        <dbReference type="SAM" id="MobiDB-lite"/>
    </source>
</evidence>
<evidence type="ECO:0000313" key="4">
    <source>
        <dbReference type="Proteomes" id="UP000567179"/>
    </source>
</evidence>
<evidence type="ECO:0000313" key="3">
    <source>
        <dbReference type="EMBL" id="KAF5321381.1"/>
    </source>
</evidence>
<feature type="region of interest" description="Disordered" evidence="1">
    <location>
        <begin position="267"/>
        <end position="294"/>
    </location>
</feature>
<keyword evidence="2" id="KW-1133">Transmembrane helix</keyword>
<dbReference type="Proteomes" id="UP000567179">
    <property type="component" value="Unassembled WGS sequence"/>
</dbReference>
<feature type="transmembrane region" description="Helical" evidence="2">
    <location>
        <begin position="93"/>
        <end position="112"/>
    </location>
</feature>
<proteinExistence type="predicted"/>
<dbReference type="EMBL" id="JAACJJ010000028">
    <property type="protein sequence ID" value="KAF5321381.1"/>
    <property type="molecule type" value="Genomic_DNA"/>
</dbReference>
<accession>A0A8H5BDX3</accession>
<feature type="compositionally biased region" description="Basic residues" evidence="1">
    <location>
        <begin position="274"/>
        <end position="288"/>
    </location>
</feature>
<keyword evidence="4" id="KW-1185">Reference proteome</keyword>
<gene>
    <name evidence="3" type="ORF">D9619_000714</name>
</gene>
<comment type="caution">
    <text evidence="3">The sequence shown here is derived from an EMBL/GenBank/DDBJ whole genome shotgun (WGS) entry which is preliminary data.</text>
</comment>
<keyword evidence="2" id="KW-0812">Transmembrane</keyword>
<sequence>MPRRYNRTASTLITLFGSITNAILTIQVLAAWRTLKGEQESEWDSMGDKWQMTSVQFICALLALYFAASSAVSAVGFHGILKHKPSHVRFYRDYSIADFSVCAFATLLAAYASFLHPARTTICETFSRNPDLLRDVLEMGLSLENCEQWLERGIFAGVVVLFVIMVIRLHFLLAVSHYYSHLSRHQHHRTPSHIHAHSHSHSHSSSFSSRSHAMQRVYVLPNTTSTDLENPETEMVYVAVPRHTITDAQQLQATEAWMSVPSSIKETTVMSEGRHHRHHSYGHGRRRSASQETTGRIKLDMTPEEGLLPAYERKV</sequence>
<dbReference type="AlphaFoldDB" id="A0A8H5BDX3"/>
<feature type="transmembrane region" description="Helical" evidence="2">
    <location>
        <begin position="12"/>
        <end position="35"/>
    </location>
</feature>
<feature type="transmembrane region" description="Helical" evidence="2">
    <location>
        <begin position="154"/>
        <end position="179"/>
    </location>
</feature>
<reference evidence="3 4" key="1">
    <citation type="journal article" date="2020" name="ISME J.">
        <title>Uncovering the hidden diversity of litter-decomposition mechanisms in mushroom-forming fungi.</title>
        <authorList>
            <person name="Floudas D."/>
            <person name="Bentzer J."/>
            <person name="Ahren D."/>
            <person name="Johansson T."/>
            <person name="Persson P."/>
            <person name="Tunlid A."/>
        </authorList>
    </citation>
    <scope>NUCLEOTIDE SEQUENCE [LARGE SCALE GENOMIC DNA]</scope>
    <source>
        <strain evidence="3 4">CBS 101986</strain>
    </source>
</reference>
<keyword evidence="2" id="KW-0472">Membrane</keyword>